<sequence>MIRFQFFPRSHGITEKINSIIECFKSVEDDISSEKHTHSSNEVLKLLHLGLEEIGFNVETGKTKDKKINVPVLFGINNGIDKCFNADAISNDGKIVIEVEAGRAVDNNQFLKDIFQACMMFKVEYLIIAVRNDYRGSDDFSKIYTFLETLYISNRLQLPLKGILLIGY</sequence>
<reference evidence="1" key="1">
    <citation type="journal article" date="2021" name="ISME J.">
        <title>Fine-scale metabolic discontinuity in a stratified prokaryote microbiome of a Red Sea deep halocline.</title>
        <authorList>
            <person name="Michoud G."/>
            <person name="Ngugi D.K."/>
            <person name="Barozzi A."/>
            <person name="Merlino G."/>
            <person name="Calleja M.L."/>
            <person name="Delgado-Huertas A."/>
            <person name="Moran X.A.G."/>
            <person name="Daffonchio D."/>
        </authorList>
    </citation>
    <scope>NUCLEOTIDE SEQUENCE</scope>
    <source>
        <strain evidence="1">SuakinDeep_MAG55_1</strain>
    </source>
</reference>
<organism evidence="1 2">
    <name type="scientific">Candidatus Scalindua arabica</name>
    <dbReference type="NCBI Taxonomy" id="1127984"/>
    <lineage>
        <taxon>Bacteria</taxon>
        <taxon>Pseudomonadati</taxon>
        <taxon>Planctomycetota</taxon>
        <taxon>Candidatus Brocadiia</taxon>
        <taxon>Candidatus Brocadiales</taxon>
        <taxon>Candidatus Scalinduaceae</taxon>
        <taxon>Candidatus Scalindua</taxon>
    </lineage>
</organism>
<name>A0A941W4W2_9BACT</name>
<protein>
    <submittedName>
        <fullName evidence="1">Uncharacterized protein</fullName>
    </submittedName>
</protein>
<comment type="caution">
    <text evidence="1">The sequence shown here is derived from an EMBL/GenBank/DDBJ whole genome shotgun (WGS) entry which is preliminary data.</text>
</comment>
<evidence type="ECO:0000313" key="2">
    <source>
        <dbReference type="Proteomes" id="UP000722750"/>
    </source>
</evidence>
<gene>
    <name evidence="1" type="ORF">MAG551_01093</name>
</gene>
<dbReference type="AlphaFoldDB" id="A0A941W4W2"/>
<dbReference type="EMBL" id="JAANXD010000044">
    <property type="protein sequence ID" value="MBS1258040.1"/>
    <property type="molecule type" value="Genomic_DNA"/>
</dbReference>
<proteinExistence type="predicted"/>
<accession>A0A941W4W2</accession>
<dbReference type="Proteomes" id="UP000722750">
    <property type="component" value="Unassembled WGS sequence"/>
</dbReference>
<evidence type="ECO:0000313" key="1">
    <source>
        <dbReference type="EMBL" id="MBS1258040.1"/>
    </source>
</evidence>